<gene>
    <name evidence="2" type="ORF">LGLO00237_LOCUS14757</name>
</gene>
<name>A0A7S3YVL2_9EUKA</name>
<keyword evidence="1" id="KW-0472">Membrane</keyword>
<reference evidence="2" key="1">
    <citation type="submission" date="2021-01" db="EMBL/GenBank/DDBJ databases">
        <authorList>
            <person name="Corre E."/>
            <person name="Pelletier E."/>
            <person name="Niang G."/>
            <person name="Scheremetjew M."/>
            <person name="Finn R."/>
            <person name="Kale V."/>
            <person name="Holt S."/>
            <person name="Cochrane G."/>
            <person name="Meng A."/>
            <person name="Brown T."/>
            <person name="Cohen L."/>
        </authorList>
    </citation>
    <scope>NUCLEOTIDE SEQUENCE</scope>
    <source>
        <strain evidence="2">CCCM811</strain>
    </source>
</reference>
<evidence type="ECO:0000313" key="2">
    <source>
        <dbReference type="EMBL" id="CAE0663155.1"/>
    </source>
</evidence>
<organism evidence="2">
    <name type="scientific">Lotharella globosa</name>
    <dbReference type="NCBI Taxonomy" id="91324"/>
    <lineage>
        <taxon>Eukaryota</taxon>
        <taxon>Sar</taxon>
        <taxon>Rhizaria</taxon>
        <taxon>Cercozoa</taxon>
        <taxon>Chlorarachniophyceae</taxon>
        <taxon>Lotharella</taxon>
    </lineage>
</organism>
<dbReference type="AlphaFoldDB" id="A0A7S3YVL2"/>
<dbReference type="EMBL" id="HBIV01020430">
    <property type="protein sequence ID" value="CAE0663155.1"/>
    <property type="molecule type" value="Transcribed_RNA"/>
</dbReference>
<sequence>MMMMMMMMANQWCANRPLSEAYNEGLAYGRGVRDMVLSRFTNPKIDDKGLPLADAMVVLSSTMILGIFILTQGIIKPSWLAPMSLAPQWRSLPFLFPALLHGSLLSMCWVIGGLGKTLFHSIPTCKKMCTRL</sequence>
<evidence type="ECO:0000256" key="1">
    <source>
        <dbReference type="SAM" id="Phobius"/>
    </source>
</evidence>
<accession>A0A7S3YVL2</accession>
<proteinExistence type="predicted"/>
<keyword evidence="1" id="KW-0812">Transmembrane</keyword>
<keyword evidence="1" id="KW-1133">Transmembrane helix</keyword>
<feature type="transmembrane region" description="Helical" evidence="1">
    <location>
        <begin position="95"/>
        <end position="119"/>
    </location>
</feature>
<feature type="transmembrane region" description="Helical" evidence="1">
    <location>
        <begin position="52"/>
        <end position="75"/>
    </location>
</feature>
<protein>
    <submittedName>
        <fullName evidence="2">Uncharacterized protein</fullName>
    </submittedName>
</protein>